<dbReference type="InterPro" id="IPR014327">
    <property type="entry name" value="RNA_pol_sigma70_bacteroid"/>
</dbReference>
<evidence type="ECO:0000259" key="6">
    <source>
        <dbReference type="Pfam" id="PF04542"/>
    </source>
</evidence>
<comment type="similarity">
    <text evidence="1">Belongs to the sigma-70 factor family. ECF subfamily.</text>
</comment>
<dbReference type="InterPro" id="IPR014284">
    <property type="entry name" value="RNA_pol_sigma-70_dom"/>
</dbReference>
<organism evidence="8">
    <name type="scientific">bioreactor metagenome</name>
    <dbReference type="NCBI Taxonomy" id="1076179"/>
    <lineage>
        <taxon>unclassified sequences</taxon>
        <taxon>metagenomes</taxon>
        <taxon>ecological metagenomes</taxon>
    </lineage>
</organism>
<comment type="caution">
    <text evidence="8">The sequence shown here is derived from an EMBL/GenBank/DDBJ whole genome shotgun (WGS) entry which is preliminary data.</text>
</comment>
<dbReference type="InterPro" id="IPR007627">
    <property type="entry name" value="RNA_pol_sigma70_r2"/>
</dbReference>
<evidence type="ECO:0008006" key="9">
    <source>
        <dbReference type="Google" id="ProtNLM"/>
    </source>
</evidence>
<evidence type="ECO:0000256" key="1">
    <source>
        <dbReference type="ARBA" id="ARBA00010641"/>
    </source>
</evidence>
<evidence type="ECO:0000313" key="8">
    <source>
        <dbReference type="EMBL" id="MPL98328.1"/>
    </source>
</evidence>
<dbReference type="PANTHER" id="PTHR43133:SF46">
    <property type="entry name" value="RNA POLYMERASE SIGMA-70 FACTOR ECF SUBFAMILY"/>
    <property type="match status" value="1"/>
</dbReference>
<keyword evidence="3" id="KW-0731">Sigma factor</keyword>
<evidence type="ECO:0000256" key="5">
    <source>
        <dbReference type="SAM" id="Phobius"/>
    </source>
</evidence>
<reference evidence="8" key="1">
    <citation type="submission" date="2019-08" db="EMBL/GenBank/DDBJ databases">
        <authorList>
            <person name="Kucharzyk K."/>
            <person name="Murdoch R.W."/>
            <person name="Higgins S."/>
            <person name="Loffler F."/>
        </authorList>
    </citation>
    <scope>NUCLEOTIDE SEQUENCE</scope>
</reference>
<dbReference type="NCBIfam" id="TIGR02985">
    <property type="entry name" value="Sig70_bacteroi1"/>
    <property type="match status" value="1"/>
</dbReference>
<dbReference type="NCBIfam" id="TIGR02937">
    <property type="entry name" value="sigma70-ECF"/>
    <property type="match status" value="1"/>
</dbReference>
<gene>
    <name evidence="8" type="ORF">SDC9_44530</name>
</gene>
<dbReference type="PANTHER" id="PTHR43133">
    <property type="entry name" value="RNA POLYMERASE ECF-TYPE SIGMA FACTO"/>
    <property type="match status" value="1"/>
</dbReference>
<dbReference type="InterPro" id="IPR039425">
    <property type="entry name" value="RNA_pol_sigma-70-like"/>
</dbReference>
<evidence type="ECO:0000256" key="3">
    <source>
        <dbReference type="ARBA" id="ARBA00023082"/>
    </source>
</evidence>
<evidence type="ECO:0000256" key="2">
    <source>
        <dbReference type="ARBA" id="ARBA00023015"/>
    </source>
</evidence>
<keyword evidence="5" id="KW-0472">Membrane</keyword>
<dbReference type="Gene3D" id="1.10.1740.10">
    <property type="match status" value="1"/>
</dbReference>
<dbReference type="GO" id="GO:0003677">
    <property type="term" value="F:DNA binding"/>
    <property type="evidence" value="ECO:0007669"/>
    <property type="project" value="InterPro"/>
</dbReference>
<keyword evidence="5" id="KW-1133">Transmembrane helix</keyword>
<dbReference type="InterPro" id="IPR013249">
    <property type="entry name" value="RNA_pol_sigma70_r4_t2"/>
</dbReference>
<evidence type="ECO:0000256" key="4">
    <source>
        <dbReference type="ARBA" id="ARBA00023163"/>
    </source>
</evidence>
<dbReference type="InterPro" id="IPR013325">
    <property type="entry name" value="RNA_pol_sigma_r2"/>
</dbReference>
<dbReference type="SUPFAM" id="SSF88659">
    <property type="entry name" value="Sigma3 and sigma4 domains of RNA polymerase sigma factors"/>
    <property type="match status" value="1"/>
</dbReference>
<keyword evidence="2" id="KW-0805">Transcription regulation</keyword>
<feature type="domain" description="RNA polymerase sigma-70 region 2" evidence="6">
    <location>
        <begin position="27"/>
        <end position="93"/>
    </location>
</feature>
<dbReference type="InterPro" id="IPR013324">
    <property type="entry name" value="RNA_pol_sigma_r3/r4-like"/>
</dbReference>
<dbReference type="SUPFAM" id="SSF88946">
    <property type="entry name" value="Sigma2 domain of RNA polymerase sigma factors"/>
    <property type="match status" value="1"/>
</dbReference>
<sequence>MYSITHMDDHELFHKLQKGDSKAFEIIYEKYHRLLYAFALRHLESREMAEDAVQQVFVHLWEIHANIYVNISLRNYLYTMIKNHILNLIRNENAIFVRNYELAEARQDYCEDLDEKIDKKEQMAMLYKAIADLPEQKRVVCLLKMEGSLTNQEIADKLNISINTVKTHYQQSIQKLKECMNKMLIFLFSITLILLICVNLYTIG</sequence>
<dbReference type="GO" id="GO:0016987">
    <property type="term" value="F:sigma factor activity"/>
    <property type="evidence" value="ECO:0007669"/>
    <property type="project" value="UniProtKB-KW"/>
</dbReference>
<dbReference type="Pfam" id="PF08281">
    <property type="entry name" value="Sigma70_r4_2"/>
    <property type="match status" value="1"/>
</dbReference>
<proteinExistence type="inferred from homology"/>
<name>A0A644W421_9ZZZZ</name>
<feature type="domain" description="RNA polymerase sigma factor 70 region 4 type 2" evidence="7">
    <location>
        <begin position="125"/>
        <end position="176"/>
    </location>
</feature>
<dbReference type="InterPro" id="IPR036388">
    <property type="entry name" value="WH-like_DNA-bd_sf"/>
</dbReference>
<keyword evidence="4" id="KW-0804">Transcription</keyword>
<protein>
    <recommendedName>
        <fullName evidence="9">ECF RNA polymerase sigma factor SigW</fullName>
    </recommendedName>
</protein>
<dbReference type="GO" id="GO:0006352">
    <property type="term" value="P:DNA-templated transcription initiation"/>
    <property type="evidence" value="ECO:0007669"/>
    <property type="project" value="InterPro"/>
</dbReference>
<dbReference type="Gene3D" id="1.10.10.10">
    <property type="entry name" value="Winged helix-like DNA-binding domain superfamily/Winged helix DNA-binding domain"/>
    <property type="match status" value="1"/>
</dbReference>
<feature type="transmembrane region" description="Helical" evidence="5">
    <location>
        <begin position="183"/>
        <end position="203"/>
    </location>
</feature>
<keyword evidence="5" id="KW-0812">Transmembrane</keyword>
<evidence type="ECO:0000259" key="7">
    <source>
        <dbReference type="Pfam" id="PF08281"/>
    </source>
</evidence>
<accession>A0A644W421</accession>
<dbReference type="AlphaFoldDB" id="A0A644W421"/>
<dbReference type="Pfam" id="PF04542">
    <property type="entry name" value="Sigma70_r2"/>
    <property type="match status" value="1"/>
</dbReference>
<dbReference type="EMBL" id="VSSQ01000602">
    <property type="protein sequence ID" value="MPL98328.1"/>
    <property type="molecule type" value="Genomic_DNA"/>
</dbReference>